<comment type="caution">
    <text evidence="1">The sequence shown here is derived from an EMBL/GenBank/DDBJ whole genome shotgun (WGS) entry which is preliminary data.</text>
</comment>
<accession>A0A8T1ZBQ7</accession>
<dbReference type="AlphaFoldDB" id="A0A8T1ZBQ7"/>
<name>A0A8T1ZBQ7_ARASU</name>
<sequence>MERRWSPKLIASVRVVMEVDASVDKKPRFQVRIERFPEASNLQFSGTALPSRFRSLPVASAPASGSEARIGGWTALPCFLGSVFLSERFLFWVLFVLQPSYGNQTSIHECFLWVKILIKFGVSIDR</sequence>
<dbReference type="Proteomes" id="UP000694251">
    <property type="component" value="Chromosome 11"/>
</dbReference>
<organism evidence="1 2">
    <name type="scientific">Arabidopsis suecica</name>
    <name type="common">Swedish thale-cress</name>
    <name type="synonym">Cardaminopsis suecica</name>
    <dbReference type="NCBI Taxonomy" id="45249"/>
    <lineage>
        <taxon>Eukaryota</taxon>
        <taxon>Viridiplantae</taxon>
        <taxon>Streptophyta</taxon>
        <taxon>Embryophyta</taxon>
        <taxon>Tracheophyta</taxon>
        <taxon>Spermatophyta</taxon>
        <taxon>Magnoliopsida</taxon>
        <taxon>eudicotyledons</taxon>
        <taxon>Gunneridae</taxon>
        <taxon>Pentapetalae</taxon>
        <taxon>rosids</taxon>
        <taxon>malvids</taxon>
        <taxon>Brassicales</taxon>
        <taxon>Brassicaceae</taxon>
        <taxon>Camelineae</taxon>
        <taxon>Arabidopsis</taxon>
    </lineage>
</organism>
<dbReference type="EMBL" id="JAEFBJ010000011">
    <property type="protein sequence ID" value="KAG7556499.1"/>
    <property type="molecule type" value="Genomic_DNA"/>
</dbReference>
<keyword evidence="2" id="KW-1185">Reference proteome</keyword>
<evidence type="ECO:0000313" key="1">
    <source>
        <dbReference type="EMBL" id="KAG7556499.1"/>
    </source>
</evidence>
<gene>
    <name evidence="1" type="ORF">ISN44_As11g025250</name>
</gene>
<evidence type="ECO:0000313" key="2">
    <source>
        <dbReference type="Proteomes" id="UP000694251"/>
    </source>
</evidence>
<protein>
    <submittedName>
        <fullName evidence="1">Uncharacterized protein</fullName>
    </submittedName>
</protein>
<proteinExistence type="predicted"/>
<reference evidence="1 2" key="1">
    <citation type="submission" date="2020-12" db="EMBL/GenBank/DDBJ databases">
        <title>Concerted genomic and epigenomic changes stabilize Arabidopsis allopolyploids.</title>
        <authorList>
            <person name="Chen Z."/>
        </authorList>
    </citation>
    <scope>NUCLEOTIDE SEQUENCE [LARGE SCALE GENOMIC DNA]</scope>
    <source>
        <strain evidence="1">As9502</strain>
        <tissue evidence="1">Leaf</tissue>
    </source>
</reference>